<dbReference type="Proteomes" id="UP000309133">
    <property type="component" value="Unassembled WGS sequence"/>
</dbReference>
<dbReference type="Gene3D" id="1.10.10.10">
    <property type="entry name" value="Winged helix-like DNA-binding domain superfamily/Winged helix DNA-binding domain"/>
    <property type="match status" value="1"/>
</dbReference>
<dbReference type="RefSeq" id="WP_136428195.1">
    <property type="nucleotide sequence ID" value="NZ_SSSM01000005.1"/>
</dbReference>
<dbReference type="GO" id="GO:0003700">
    <property type="term" value="F:DNA-binding transcription factor activity"/>
    <property type="evidence" value="ECO:0007669"/>
    <property type="project" value="InterPro"/>
</dbReference>
<organism evidence="2 3">
    <name type="scientific">Naasia lichenicola</name>
    <dbReference type="NCBI Taxonomy" id="2565933"/>
    <lineage>
        <taxon>Bacteria</taxon>
        <taxon>Bacillati</taxon>
        <taxon>Actinomycetota</taxon>
        <taxon>Actinomycetes</taxon>
        <taxon>Micrococcales</taxon>
        <taxon>Microbacteriaceae</taxon>
        <taxon>Naasia</taxon>
    </lineage>
</organism>
<dbReference type="GO" id="GO:0006950">
    <property type="term" value="P:response to stress"/>
    <property type="evidence" value="ECO:0007669"/>
    <property type="project" value="TreeGrafter"/>
</dbReference>
<comment type="caution">
    <text evidence="2">The sequence shown here is derived from an EMBL/GenBank/DDBJ whole genome shotgun (WGS) entry which is preliminary data.</text>
</comment>
<gene>
    <name evidence="2" type="ORF">E6C64_14540</name>
</gene>
<sequence>MAQYEPTDDRLVMDKLVEASFRITGMLTRLAAANDLSLTQLRVLAILRGRRPRMAGIAQELGLDRSTLTGLVDRAVTRGLIERMGDPDDGRIVYLALTDVGRDLADRLSFEMSDAVSALTGLLGGAERADLLYLLRRMLDPEPEL</sequence>
<evidence type="ECO:0000313" key="3">
    <source>
        <dbReference type="Proteomes" id="UP000309133"/>
    </source>
</evidence>
<dbReference type="PRINTS" id="PR00598">
    <property type="entry name" value="HTHMARR"/>
</dbReference>
<dbReference type="OrthoDB" id="3174724at2"/>
<evidence type="ECO:0000313" key="2">
    <source>
        <dbReference type="EMBL" id="THG29866.1"/>
    </source>
</evidence>
<dbReference type="PROSITE" id="PS50995">
    <property type="entry name" value="HTH_MARR_2"/>
    <property type="match status" value="1"/>
</dbReference>
<keyword evidence="3" id="KW-1185">Reference proteome</keyword>
<evidence type="ECO:0000259" key="1">
    <source>
        <dbReference type="PROSITE" id="PS50995"/>
    </source>
</evidence>
<dbReference type="Pfam" id="PF12802">
    <property type="entry name" value="MarR_2"/>
    <property type="match status" value="1"/>
</dbReference>
<dbReference type="InterPro" id="IPR000835">
    <property type="entry name" value="HTH_MarR-typ"/>
</dbReference>
<dbReference type="EMBL" id="SSSM01000005">
    <property type="protein sequence ID" value="THG29866.1"/>
    <property type="molecule type" value="Genomic_DNA"/>
</dbReference>
<dbReference type="InterPro" id="IPR036388">
    <property type="entry name" value="WH-like_DNA-bd_sf"/>
</dbReference>
<dbReference type="PANTHER" id="PTHR33164:SF43">
    <property type="entry name" value="HTH-TYPE TRANSCRIPTIONAL REPRESSOR YETL"/>
    <property type="match status" value="1"/>
</dbReference>
<proteinExistence type="predicted"/>
<feature type="domain" description="HTH marR-type" evidence="1">
    <location>
        <begin position="13"/>
        <end position="140"/>
    </location>
</feature>
<dbReference type="SMART" id="SM00347">
    <property type="entry name" value="HTH_MARR"/>
    <property type="match status" value="1"/>
</dbReference>
<dbReference type="AlphaFoldDB" id="A0A4S4FL02"/>
<dbReference type="SUPFAM" id="SSF46785">
    <property type="entry name" value="Winged helix' DNA-binding domain"/>
    <property type="match status" value="1"/>
</dbReference>
<dbReference type="InterPro" id="IPR036390">
    <property type="entry name" value="WH_DNA-bd_sf"/>
</dbReference>
<reference evidence="2 3" key="1">
    <citation type="submission" date="2019-04" db="EMBL/GenBank/DDBJ databases">
        <authorList>
            <person name="Jiang L."/>
        </authorList>
    </citation>
    <scope>NUCLEOTIDE SEQUENCE [LARGE SCALE GENOMIC DNA]</scope>
    <source>
        <strain evidence="2 3">YIM 131853</strain>
    </source>
</reference>
<accession>A0A4S4FL02</accession>
<dbReference type="InterPro" id="IPR039422">
    <property type="entry name" value="MarR/SlyA-like"/>
</dbReference>
<protein>
    <submittedName>
        <fullName evidence="2">MarR family transcriptional regulator</fullName>
    </submittedName>
</protein>
<name>A0A4S4FL02_9MICO</name>
<dbReference type="PANTHER" id="PTHR33164">
    <property type="entry name" value="TRANSCRIPTIONAL REGULATOR, MARR FAMILY"/>
    <property type="match status" value="1"/>
</dbReference>